<keyword evidence="10" id="KW-0732">Signal</keyword>
<dbReference type="GO" id="GO:0035249">
    <property type="term" value="P:synaptic transmission, glutamatergic"/>
    <property type="evidence" value="ECO:0000318"/>
    <property type="project" value="GO_Central"/>
</dbReference>
<keyword evidence="6 9" id="KW-0472">Membrane</keyword>
<dbReference type="Proteomes" id="UP000007266">
    <property type="component" value="Linkage group 7"/>
</dbReference>
<feature type="signal peptide" evidence="10">
    <location>
        <begin position="1"/>
        <end position="19"/>
    </location>
</feature>
<dbReference type="Gene3D" id="3.40.190.10">
    <property type="entry name" value="Periplasmic binding protein-like II"/>
    <property type="match status" value="2"/>
</dbReference>
<dbReference type="SUPFAM" id="SSF53850">
    <property type="entry name" value="Periplasmic binding protein-like II"/>
    <property type="match status" value="2"/>
</dbReference>
<evidence type="ECO:0000256" key="9">
    <source>
        <dbReference type="SAM" id="Phobius"/>
    </source>
</evidence>
<gene>
    <name evidence="13" type="primary">AUGUSTUS-3.0.2_09410</name>
    <name evidence="13" type="ORF">TcasGA2_TC009410</name>
</gene>
<dbReference type="OMA" id="FTNYEIC"/>
<feature type="domain" description="Ionotropic glutamate receptor C-terminal" evidence="11">
    <location>
        <begin position="325"/>
        <end position="585"/>
    </location>
</feature>
<evidence type="ECO:0000256" key="5">
    <source>
        <dbReference type="ARBA" id="ARBA00022989"/>
    </source>
</evidence>
<feature type="transmembrane region" description="Helical" evidence="9">
    <location>
        <begin position="1180"/>
        <end position="1200"/>
    </location>
</feature>
<dbReference type="GO" id="GO:0098839">
    <property type="term" value="C:postsynaptic density membrane"/>
    <property type="evidence" value="ECO:0000318"/>
    <property type="project" value="GO_Central"/>
</dbReference>
<feature type="chain" id="PRO_5007310823" description="Ionotropic glutamate receptor C-terminal domain-containing protein" evidence="10">
    <location>
        <begin position="20"/>
        <end position="1266"/>
    </location>
</feature>
<dbReference type="GO" id="GO:0005886">
    <property type="term" value="C:plasma membrane"/>
    <property type="evidence" value="ECO:0000318"/>
    <property type="project" value="GO_Central"/>
</dbReference>
<feature type="transmembrane region" description="Helical" evidence="9">
    <location>
        <begin position="930"/>
        <end position="951"/>
    </location>
</feature>
<dbReference type="InterPro" id="IPR001320">
    <property type="entry name" value="Iontro_rcpt_C"/>
</dbReference>
<feature type="domain" description="Ionotropic glutamate receptor C-terminal" evidence="11">
    <location>
        <begin position="928"/>
        <end position="1186"/>
    </location>
</feature>
<dbReference type="Pfam" id="PF00060">
    <property type="entry name" value="Lig_chan"/>
    <property type="match status" value="2"/>
</dbReference>
<proteinExistence type="inferred from homology"/>
<accession>D6WQU5</accession>
<evidence type="ECO:0000259" key="12">
    <source>
        <dbReference type="Pfam" id="PF24576"/>
    </source>
</evidence>
<keyword evidence="3" id="KW-1003">Cell membrane</keyword>
<evidence type="ECO:0000256" key="10">
    <source>
        <dbReference type="SAM" id="SignalP"/>
    </source>
</evidence>
<reference evidence="13 14" key="2">
    <citation type="journal article" date="2010" name="Nucleic Acids Res.">
        <title>BeetleBase in 2010: revisions to provide comprehensive genomic information for Tribolium castaneum.</title>
        <authorList>
            <person name="Kim H.S."/>
            <person name="Murphy T."/>
            <person name="Xia J."/>
            <person name="Caragea D."/>
            <person name="Park Y."/>
            <person name="Beeman R.W."/>
            <person name="Lorenzen M.D."/>
            <person name="Butcher S."/>
            <person name="Manak J.R."/>
            <person name="Brown S.J."/>
        </authorList>
    </citation>
    <scope>GENOME REANNOTATION</scope>
    <source>
        <strain evidence="13 14">Georgia GA2</strain>
    </source>
</reference>
<evidence type="ECO:0000256" key="3">
    <source>
        <dbReference type="ARBA" id="ARBA00022475"/>
    </source>
</evidence>
<evidence type="ECO:0000313" key="14">
    <source>
        <dbReference type="Proteomes" id="UP000007266"/>
    </source>
</evidence>
<dbReference type="GO" id="GO:0050906">
    <property type="term" value="P:detection of stimulus involved in sensory perception"/>
    <property type="evidence" value="ECO:0007669"/>
    <property type="project" value="UniProtKB-ARBA"/>
</dbReference>
<evidence type="ECO:0000259" key="11">
    <source>
        <dbReference type="Pfam" id="PF00060"/>
    </source>
</evidence>
<keyword evidence="4 9" id="KW-0812">Transmembrane</keyword>
<keyword evidence="8" id="KW-0325">Glycoprotein</keyword>
<dbReference type="Gene3D" id="1.10.287.70">
    <property type="match status" value="2"/>
</dbReference>
<dbReference type="STRING" id="7070.D6WQU5"/>
<feature type="transmembrane region" description="Helical" evidence="9">
    <location>
        <begin position="993"/>
        <end position="1017"/>
    </location>
</feature>
<feature type="transmembrane region" description="Helical" evidence="9">
    <location>
        <begin position="579"/>
        <end position="596"/>
    </location>
</feature>
<dbReference type="GO" id="GO:0050804">
    <property type="term" value="P:modulation of chemical synaptic transmission"/>
    <property type="evidence" value="ECO:0000318"/>
    <property type="project" value="GO_Central"/>
</dbReference>
<evidence type="ECO:0000256" key="8">
    <source>
        <dbReference type="ARBA" id="ARBA00023180"/>
    </source>
</evidence>
<evidence type="ECO:0000256" key="7">
    <source>
        <dbReference type="ARBA" id="ARBA00023170"/>
    </source>
</evidence>
<evidence type="ECO:0000256" key="4">
    <source>
        <dbReference type="ARBA" id="ARBA00022692"/>
    </source>
</evidence>
<dbReference type="PANTHER" id="PTHR42643:SF33">
    <property type="entry name" value="GLUTAMATE RECEPTOR 2-LIKE PROTEIN"/>
    <property type="match status" value="1"/>
</dbReference>
<comment type="similarity">
    <text evidence="2">Belongs to the glutamate-gated ion channel (TC 1.A.10.1) family.</text>
</comment>
<dbReference type="EMBL" id="KQ971351">
    <property type="protein sequence ID" value="EFA06511.2"/>
    <property type="molecule type" value="Genomic_DNA"/>
</dbReference>
<evidence type="ECO:0000256" key="6">
    <source>
        <dbReference type="ARBA" id="ARBA00023136"/>
    </source>
</evidence>
<dbReference type="HOGENOM" id="CLU_010660_0_0_1"/>
<dbReference type="InterPro" id="IPR057074">
    <property type="entry name" value="IR75A_N"/>
</dbReference>
<keyword evidence="14" id="KW-1185">Reference proteome</keyword>
<feature type="transmembrane region" description="Helical" evidence="9">
    <location>
        <begin position="394"/>
        <end position="417"/>
    </location>
</feature>
<comment type="subcellular location">
    <subcellularLocation>
        <location evidence="1">Cell membrane</location>
        <topology evidence="1">Multi-pass membrane protein</topology>
    </subcellularLocation>
</comment>
<keyword evidence="7" id="KW-0675">Receptor</keyword>
<evidence type="ECO:0000256" key="1">
    <source>
        <dbReference type="ARBA" id="ARBA00004651"/>
    </source>
</evidence>
<evidence type="ECO:0000313" key="13">
    <source>
        <dbReference type="EMBL" id="EFA06511.2"/>
    </source>
</evidence>
<protein>
    <recommendedName>
        <fullName evidence="15">Ionotropic glutamate receptor C-terminal domain-containing protein</fullName>
    </recommendedName>
</protein>
<dbReference type="eggNOG" id="KOG1052">
    <property type="taxonomic scope" value="Eukaryota"/>
</dbReference>
<sequence length="1266" mass="145487">MNVVCFLVAFCVVISSVNCVFPDIEFLKDFFTDRNALLTINNCWSYDKNRVFLERMALSQMTQVGFYKNDDIEALKKWSNRHYLILDFRSCDSSEKILDELNATNTFVYPLRYLCLVSMLDFPTFSLKLNALQLLPNVEVVCAIFAVESVFLHQPYKVAKINELTWENYGNWSLKSGLFEHYSKIPTPQRRANLQQAKLTVVIVLYENDTWNHLTDYRNPGIDTFTKQDFESMKCVFEHLNINYSLKGVDSYGYYNETTKKFSGLVHEIQRGGADVSGVSIYFTEDRYAAVDLIKMGNPLAIRFIVKKPSTSYIKNIFFITFNDNVWIAGLIIMIISALAVKIILSWEVKEKTVCIKKVKQNSYSLSDVTLIALEAVCQQGTTTEPQSLSGRILALILFGAFMFIYVSYSANIVVLLQSTTKINDIRELLESRIEVGGCQTHYMRNYFESIKKGPLRDLYLKKIYPDQYFPLESGMKKLQQGNFAFHVLLQAAYVYILKNFTNYEICGLQELPGYIEENRGYVAVPKHSPYKDLLKVAILKVDEYGLQRRTNLRVIMKPKCFSQSATFKSVGFYDCEQVLWIWVFGTILALVLFVGEESTLPDSFLKMKILQAFILFLAFEKICSTETDLQFLEDFFKNRNVALSIHNCWTKSKNNQLLRKMATVGQVGLYHPSDINDLKKWPSSAYLVLDLRECESSYEILAQINKANIFVYPLNYLLLVDEAAFSPLSETLSRYEILPNCELVIAVFTATCVFLHQTYKVGKINELTWERYGNWSLANGLYENYRNVPKHQRRVDLKGANLAVGLVIFENDTLNHLTDYMYPGIDTFTKQDFEPMMCVLRHMNVNYSFLVVDNYGYVDEKTGLFSGLVREVQTGRADVSAGSIFFTKERYEAVDLIKQGNPHPIRFVVKKPSTSYIKNIFLITLNSNVWVASTVILAVFALVVYVILNWEAKNKEKVKQNKYSVSDVTLIALEAVCQQGTTTEPQSFAGRILSLILFGAFMFIYVSYSANIVVLLQSTTKINDIQELVDSRIEAAGCQIHYMKNYFEGGGKGPLRHLYLSKIYPDQYYPLEVGMKKVQQGNFAFHVSLQSAYEYILHYFTNYEICGLQELPGYIEENLGYIAVPKLSPYKDLFKVVILKVDEYGLQRRTNQRILMKPKCFSHSATFKSVGFYDCEQVLWIWVFGTLFSLVVFFAEKLIHHFAHKFHARQTKRTDDILRMFNACEEQVLDKHAAGSCVISLLVVDYSIAHTQSASYLENFLSREA</sequence>
<keyword evidence="5 9" id="KW-1133">Transmembrane helix</keyword>
<evidence type="ECO:0000256" key="2">
    <source>
        <dbReference type="ARBA" id="ARBA00008685"/>
    </source>
</evidence>
<dbReference type="FunFam" id="3.40.190.10:FF:000746">
    <property type="entry name" value="Uncharacterized protein"/>
    <property type="match status" value="2"/>
</dbReference>
<reference evidence="13 14" key="1">
    <citation type="journal article" date="2008" name="Nature">
        <title>The genome of the model beetle and pest Tribolium castaneum.</title>
        <authorList>
            <consortium name="Tribolium Genome Sequencing Consortium"/>
            <person name="Richards S."/>
            <person name="Gibbs R.A."/>
            <person name="Weinstock G.M."/>
            <person name="Brown S.J."/>
            <person name="Denell R."/>
            <person name="Beeman R.W."/>
            <person name="Gibbs R."/>
            <person name="Beeman R.W."/>
            <person name="Brown S.J."/>
            <person name="Bucher G."/>
            <person name="Friedrich M."/>
            <person name="Grimmelikhuijzen C.J."/>
            <person name="Klingler M."/>
            <person name="Lorenzen M."/>
            <person name="Richards S."/>
            <person name="Roth S."/>
            <person name="Schroder R."/>
            <person name="Tautz D."/>
            <person name="Zdobnov E.M."/>
            <person name="Muzny D."/>
            <person name="Gibbs R.A."/>
            <person name="Weinstock G.M."/>
            <person name="Attaway T."/>
            <person name="Bell S."/>
            <person name="Buhay C.J."/>
            <person name="Chandrabose M.N."/>
            <person name="Chavez D."/>
            <person name="Clerk-Blankenburg K.P."/>
            <person name="Cree A."/>
            <person name="Dao M."/>
            <person name="Davis C."/>
            <person name="Chacko J."/>
            <person name="Dinh H."/>
            <person name="Dugan-Rocha S."/>
            <person name="Fowler G."/>
            <person name="Garner T.T."/>
            <person name="Garnes J."/>
            <person name="Gnirke A."/>
            <person name="Hawes A."/>
            <person name="Hernandez J."/>
            <person name="Hines S."/>
            <person name="Holder M."/>
            <person name="Hume J."/>
            <person name="Jhangiani S.N."/>
            <person name="Joshi V."/>
            <person name="Khan Z.M."/>
            <person name="Jackson L."/>
            <person name="Kovar C."/>
            <person name="Kowis A."/>
            <person name="Lee S."/>
            <person name="Lewis L.R."/>
            <person name="Margolis J."/>
            <person name="Morgan M."/>
            <person name="Nazareth L.V."/>
            <person name="Nguyen N."/>
            <person name="Okwuonu G."/>
            <person name="Parker D."/>
            <person name="Richards S."/>
            <person name="Ruiz S.J."/>
            <person name="Santibanez J."/>
            <person name="Savard J."/>
            <person name="Scherer S.E."/>
            <person name="Schneider B."/>
            <person name="Sodergren E."/>
            <person name="Tautz D."/>
            <person name="Vattahil S."/>
            <person name="Villasana D."/>
            <person name="White C.S."/>
            <person name="Wright R."/>
            <person name="Park Y."/>
            <person name="Beeman R.W."/>
            <person name="Lord J."/>
            <person name="Oppert B."/>
            <person name="Lorenzen M."/>
            <person name="Brown S."/>
            <person name="Wang L."/>
            <person name="Savard J."/>
            <person name="Tautz D."/>
            <person name="Richards S."/>
            <person name="Weinstock G."/>
            <person name="Gibbs R.A."/>
            <person name="Liu Y."/>
            <person name="Worley K."/>
            <person name="Weinstock G."/>
            <person name="Elsik C.G."/>
            <person name="Reese J.T."/>
            <person name="Elhaik E."/>
            <person name="Landan G."/>
            <person name="Graur D."/>
            <person name="Arensburger P."/>
            <person name="Atkinson P."/>
            <person name="Beeman R.W."/>
            <person name="Beidler J."/>
            <person name="Brown S.J."/>
            <person name="Demuth J.P."/>
            <person name="Drury D.W."/>
            <person name="Du Y.Z."/>
            <person name="Fujiwara H."/>
            <person name="Lorenzen M."/>
            <person name="Maselli V."/>
            <person name="Osanai M."/>
            <person name="Park Y."/>
            <person name="Robertson H.M."/>
            <person name="Tu Z."/>
            <person name="Wang J.J."/>
            <person name="Wang S."/>
            <person name="Richards S."/>
            <person name="Song H."/>
            <person name="Zhang L."/>
            <person name="Sodergren E."/>
            <person name="Werner D."/>
            <person name="Stanke M."/>
            <person name="Morgenstern B."/>
            <person name="Solovyev V."/>
            <person name="Kosarev P."/>
            <person name="Brown G."/>
            <person name="Chen H.C."/>
            <person name="Ermolaeva O."/>
            <person name="Hlavina W."/>
            <person name="Kapustin Y."/>
            <person name="Kiryutin B."/>
            <person name="Kitts P."/>
            <person name="Maglott D."/>
            <person name="Pruitt K."/>
            <person name="Sapojnikov V."/>
            <person name="Souvorov A."/>
            <person name="Mackey A.J."/>
            <person name="Waterhouse R.M."/>
            <person name="Wyder S."/>
            <person name="Zdobnov E.M."/>
            <person name="Zdobnov E.M."/>
            <person name="Wyder S."/>
            <person name="Kriventseva E.V."/>
            <person name="Kadowaki T."/>
            <person name="Bork P."/>
            <person name="Aranda M."/>
            <person name="Bao R."/>
            <person name="Beermann A."/>
            <person name="Berns N."/>
            <person name="Bolognesi R."/>
            <person name="Bonneton F."/>
            <person name="Bopp D."/>
            <person name="Brown S.J."/>
            <person name="Bucher G."/>
            <person name="Butts T."/>
            <person name="Chaumot A."/>
            <person name="Denell R.E."/>
            <person name="Ferrier D.E."/>
            <person name="Friedrich M."/>
            <person name="Gordon C.M."/>
            <person name="Jindra M."/>
            <person name="Klingler M."/>
            <person name="Lan Q."/>
            <person name="Lattorff H.M."/>
            <person name="Laudet V."/>
            <person name="von Levetsow C."/>
            <person name="Liu Z."/>
            <person name="Lutz R."/>
            <person name="Lynch J.A."/>
            <person name="da Fonseca R.N."/>
            <person name="Posnien N."/>
            <person name="Reuter R."/>
            <person name="Roth S."/>
            <person name="Savard J."/>
            <person name="Schinko J.B."/>
            <person name="Schmitt C."/>
            <person name="Schoppmeier M."/>
            <person name="Schroder R."/>
            <person name="Shippy T.D."/>
            <person name="Simonnet F."/>
            <person name="Marques-Souza H."/>
            <person name="Tautz D."/>
            <person name="Tomoyasu Y."/>
            <person name="Trauner J."/>
            <person name="Van der Zee M."/>
            <person name="Vervoort M."/>
            <person name="Wittkopp N."/>
            <person name="Wimmer E.A."/>
            <person name="Yang X."/>
            <person name="Jones A.K."/>
            <person name="Sattelle D.B."/>
            <person name="Ebert P.R."/>
            <person name="Nelson D."/>
            <person name="Scott J.G."/>
            <person name="Beeman R.W."/>
            <person name="Muthukrishnan S."/>
            <person name="Kramer K.J."/>
            <person name="Arakane Y."/>
            <person name="Beeman R.W."/>
            <person name="Zhu Q."/>
            <person name="Hogenkamp D."/>
            <person name="Dixit R."/>
            <person name="Oppert B."/>
            <person name="Jiang H."/>
            <person name="Zou Z."/>
            <person name="Marshall J."/>
            <person name="Elpidina E."/>
            <person name="Vinokurov K."/>
            <person name="Oppert C."/>
            <person name="Zou Z."/>
            <person name="Evans J."/>
            <person name="Lu Z."/>
            <person name="Zhao P."/>
            <person name="Sumathipala N."/>
            <person name="Altincicek B."/>
            <person name="Vilcinskas A."/>
            <person name="Williams M."/>
            <person name="Hultmark D."/>
            <person name="Hetru C."/>
            <person name="Jiang H."/>
            <person name="Grimmelikhuijzen C.J."/>
            <person name="Hauser F."/>
            <person name="Cazzamali G."/>
            <person name="Williamson M."/>
            <person name="Park Y."/>
            <person name="Li B."/>
            <person name="Tanaka Y."/>
            <person name="Predel R."/>
            <person name="Neupert S."/>
            <person name="Schachtner J."/>
            <person name="Verleyen P."/>
            <person name="Raible F."/>
            <person name="Bork P."/>
            <person name="Friedrich M."/>
            <person name="Walden K.K."/>
            <person name="Robertson H.M."/>
            <person name="Angeli S."/>
            <person name="Foret S."/>
            <person name="Bucher G."/>
            <person name="Schuetz S."/>
            <person name="Maleszka R."/>
            <person name="Wimmer E.A."/>
            <person name="Beeman R.W."/>
            <person name="Lorenzen M."/>
            <person name="Tomoyasu Y."/>
            <person name="Miller S.C."/>
            <person name="Grossmann D."/>
            <person name="Bucher G."/>
        </authorList>
    </citation>
    <scope>NUCLEOTIDE SEQUENCE [LARGE SCALE GENOMIC DNA]</scope>
    <source>
        <strain evidence="13 14">Georgia GA2</strain>
    </source>
</reference>
<dbReference type="Pfam" id="PF24576">
    <property type="entry name" value="IR75A_N"/>
    <property type="match status" value="1"/>
</dbReference>
<dbReference type="AlphaFoldDB" id="D6WQU5"/>
<dbReference type="GO" id="GO:1904315">
    <property type="term" value="F:transmitter-gated monoatomic ion channel activity involved in regulation of postsynaptic membrane potential"/>
    <property type="evidence" value="ECO:0000318"/>
    <property type="project" value="GO_Central"/>
</dbReference>
<dbReference type="PANTHER" id="PTHR42643">
    <property type="entry name" value="IONOTROPIC RECEPTOR 20A-RELATED"/>
    <property type="match status" value="1"/>
</dbReference>
<dbReference type="GO" id="GO:0008066">
    <property type="term" value="F:glutamate receptor activity"/>
    <property type="evidence" value="ECO:0000318"/>
    <property type="project" value="GO_Central"/>
</dbReference>
<feature type="transmembrane region" description="Helical" evidence="9">
    <location>
        <begin position="326"/>
        <end position="345"/>
    </location>
</feature>
<name>D6WQU5_TRICA</name>
<evidence type="ECO:0008006" key="15">
    <source>
        <dbReference type="Google" id="ProtNLM"/>
    </source>
</evidence>
<dbReference type="InParanoid" id="D6WQU5"/>
<dbReference type="FunFam" id="1.10.287.70:FF:000502">
    <property type="entry name" value="Uncharacterized protein"/>
    <property type="match status" value="2"/>
</dbReference>
<feature type="domain" description="Ionotropic receptor 75a N-terminal" evidence="12">
    <location>
        <begin position="629"/>
        <end position="806"/>
    </location>
</feature>
<dbReference type="InterPro" id="IPR052192">
    <property type="entry name" value="Insect_Ionotropic_Sensory_Rcpt"/>
</dbReference>
<organism evidence="13 14">
    <name type="scientific">Tribolium castaneum</name>
    <name type="common">Red flour beetle</name>
    <dbReference type="NCBI Taxonomy" id="7070"/>
    <lineage>
        <taxon>Eukaryota</taxon>
        <taxon>Metazoa</taxon>
        <taxon>Ecdysozoa</taxon>
        <taxon>Arthropoda</taxon>
        <taxon>Hexapoda</taxon>
        <taxon>Insecta</taxon>
        <taxon>Pterygota</taxon>
        <taxon>Neoptera</taxon>
        <taxon>Endopterygota</taxon>
        <taxon>Coleoptera</taxon>
        <taxon>Polyphaga</taxon>
        <taxon>Cucujiformia</taxon>
        <taxon>Tenebrionidae</taxon>
        <taxon>Tenebrionidae incertae sedis</taxon>
        <taxon>Tribolium</taxon>
    </lineage>
</organism>